<name>A0A1L8EB87_HAEIR</name>
<protein>
    <submittedName>
        <fullName evidence="2">Putative antimicrobial peptide resistance and lipid a acylation protein pagp</fullName>
    </submittedName>
</protein>
<evidence type="ECO:0000313" key="2">
    <source>
        <dbReference type="EMBL" id="JAV16030.1"/>
    </source>
</evidence>
<organism evidence="2">
    <name type="scientific">Haematobia irritans</name>
    <name type="common">Horn fly</name>
    <name type="synonym">Conops irritans</name>
    <dbReference type="NCBI Taxonomy" id="7368"/>
    <lineage>
        <taxon>Eukaryota</taxon>
        <taxon>Metazoa</taxon>
        <taxon>Ecdysozoa</taxon>
        <taxon>Arthropoda</taxon>
        <taxon>Hexapoda</taxon>
        <taxon>Insecta</taxon>
        <taxon>Pterygota</taxon>
        <taxon>Neoptera</taxon>
        <taxon>Endopterygota</taxon>
        <taxon>Diptera</taxon>
        <taxon>Brachycera</taxon>
        <taxon>Muscomorpha</taxon>
        <taxon>Muscoidea</taxon>
        <taxon>Muscidae</taxon>
        <taxon>Haematobia</taxon>
    </lineage>
</organism>
<sequence length="208" mass="24098">MTPKLCAVLFIVVVVAVELNHGAPTTTEPLSVTTYAPFESRSADELAKYLLQTTVHKYDSKIPNVEHRLKHFMEAIDILITESVDDREKLEMYKTVNEMARESLRAIKEDSAKCGLYMVAMTKLRNITDLVTDLKDAQLWNYWTLSNIDEKTLFVTLGYHLPQDFKESQMFFEENPDLANEAKTKAENFIDENCPNYKEFFYDLIKSY</sequence>
<proteinExistence type="predicted"/>
<dbReference type="EMBL" id="GFDG01002769">
    <property type="protein sequence ID" value="JAV16030.1"/>
    <property type="molecule type" value="Transcribed_RNA"/>
</dbReference>
<feature type="chain" id="PRO_5012792643" evidence="1">
    <location>
        <begin position="23"/>
        <end position="208"/>
    </location>
</feature>
<dbReference type="AlphaFoldDB" id="A0A1L8EB87"/>
<evidence type="ECO:0000256" key="1">
    <source>
        <dbReference type="SAM" id="SignalP"/>
    </source>
</evidence>
<reference evidence="2" key="1">
    <citation type="submission" date="2017-01" db="EMBL/GenBank/DDBJ databases">
        <title>An insight into the sialome and mialome of the horn fly, Haematobia irritans.</title>
        <authorList>
            <person name="Breijo M."/>
            <person name="Boiani M."/>
            <person name="Ures X."/>
            <person name="Rocha S."/>
            <person name="Sequeira M."/>
            <person name="Ribeiro J.M."/>
        </authorList>
    </citation>
    <scope>NUCLEOTIDE SEQUENCE</scope>
</reference>
<feature type="signal peptide" evidence="1">
    <location>
        <begin position="1"/>
        <end position="22"/>
    </location>
</feature>
<accession>A0A1L8EB87</accession>
<keyword evidence="1" id="KW-0732">Signal</keyword>